<evidence type="ECO:0000313" key="1">
    <source>
        <dbReference type="EMBL" id="MYD91186.1"/>
    </source>
</evidence>
<sequence>MATKRVKFSSQVSPDLLAGMRAIAKHEGRHFQSVLEDAMSSYIEAKAQEKVRPEVMTHFRASLERNRRLGELLADS</sequence>
<evidence type="ECO:0008006" key="2">
    <source>
        <dbReference type="Google" id="ProtNLM"/>
    </source>
</evidence>
<proteinExistence type="predicted"/>
<dbReference type="AlphaFoldDB" id="A0A6B1DW23"/>
<protein>
    <recommendedName>
        <fullName evidence="2">Ribbon-helix-helix protein, CopG family</fullName>
    </recommendedName>
</protein>
<comment type="caution">
    <text evidence="1">The sequence shown here is derived from an EMBL/GenBank/DDBJ whole genome shotgun (WGS) entry which is preliminary data.</text>
</comment>
<accession>A0A6B1DW23</accession>
<dbReference type="EMBL" id="VXPY01000091">
    <property type="protein sequence ID" value="MYD91186.1"/>
    <property type="molecule type" value="Genomic_DNA"/>
</dbReference>
<reference evidence="1" key="1">
    <citation type="submission" date="2019-09" db="EMBL/GenBank/DDBJ databases">
        <title>Characterisation of the sponge microbiome using genome-centric metagenomics.</title>
        <authorList>
            <person name="Engelberts J.P."/>
            <person name="Robbins S.J."/>
            <person name="De Goeij J.M."/>
            <person name="Aranda M."/>
            <person name="Bell S.C."/>
            <person name="Webster N.S."/>
        </authorList>
    </citation>
    <scope>NUCLEOTIDE SEQUENCE</scope>
    <source>
        <strain evidence="1">SB0662_bin_9</strain>
    </source>
</reference>
<name>A0A6B1DW23_9CHLR</name>
<gene>
    <name evidence="1" type="ORF">F4Y08_12760</name>
</gene>
<organism evidence="1">
    <name type="scientific">Caldilineaceae bacterium SB0662_bin_9</name>
    <dbReference type="NCBI Taxonomy" id="2605258"/>
    <lineage>
        <taxon>Bacteria</taxon>
        <taxon>Bacillati</taxon>
        <taxon>Chloroflexota</taxon>
        <taxon>Caldilineae</taxon>
        <taxon>Caldilineales</taxon>
        <taxon>Caldilineaceae</taxon>
    </lineage>
</organism>